<dbReference type="Proteomes" id="UP000823928">
    <property type="component" value="Unassembled WGS sequence"/>
</dbReference>
<dbReference type="InterPro" id="IPR018170">
    <property type="entry name" value="Aldo/ket_reductase_CS"/>
</dbReference>
<evidence type="ECO:0000259" key="7">
    <source>
        <dbReference type="Pfam" id="PF00248"/>
    </source>
</evidence>
<dbReference type="PRINTS" id="PR00069">
    <property type="entry name" value="ALDKETRDTASE"/>
</dbReference>
<dbReference type="AlphaFoldDB" id="A0A9D1JLS9"/>
<evidence type="ECO:0000256" key="3">
    <source>
        <dbReference type="ARBA" id="ARBA00023002"/>
    </source>
</evidence>
<feature type="domain" description="NADP-dependent oxidoreductase" evidence="7">
    <location>
        <begin position="30"/>
        <end position="257"/>
    </location>
</feature>
<dbReference type="InterPro" id="IPR023210">
    <property type="entry name" value="NADP_OxRdtase_dom"/>
</dbReference>
<evidence type="ECO:0000313" key="8">
    <source>
        <dbReference type="EMBL" id="HIS35163.1"/>
    </source>
</evidence>
<dbReference type="Gene3D" id="3.20.20.100">
    <property type="entry name" value="NADP-dependent oxidoreductase domain"/>
    <property type="match status" value="1"/>
</dbReference>
<evidence type="ECO:0000256" key="5">
    <source>
        <dbReference type="PIRSR" id="PIRSR000097-2"/>
    </source>
</evidence>
<dbReference type="PANTHER" id="PTHR43827">
    <property type="entry name" value="2,5-DIKETO-D-GLUCONIC ACID REDUCTASE"/>
    <property type="match status" value="1"/>
</dbReference>
<feature type="site" description="Lowers pKa of active site Tyr" evidence="6">
    <location>
        <position position="75"/>
    </location>
</feature>
<dbReference type="InterPro" id="IPR020471">
    <property type="entry name" value="AKR"/>
</dbReference>
<proteinExistence type="inferred from homology"/>
<dbReference type="PROSITE" id="PS00062">
    <property type="entry name" value="ALDOKETO_REDUCTASE_2"/>
    <property type="match status" value="1"/>
</dbReference>
<evidence type="ECO:0000256" key="4">
    <source>
        <dbReference type="PIRSR" id="PIRSR000097-1"/>
    </source>
</evidence>
<protein>
    <submittedName>
        <fullName evidence="8">Aldo/keto reductase</fullName>
    </submittedName>
</protein>
<dbReference type="GO" id="GO:0016616">
    <property type="term" value="F:oxidoreductase activity, acting on the CH-OH group of donors, NAD or NADP as acceptor"/>
    <property type="evidence" value="ECO:0007669"/>
    <property type="project" value="UniProtKB-ARBA"/>
</dbReference>
<keyword evidence="3" id="KW-0560">Oxidoreductase</keyword>
<organism evidence="8 9">
    <name type="scientific">Candidatus Scatousia excrementigallinarum</name>
    <dbReference type="NCBI Taxonomy" id="2840935"/>
    <lineage>
        <taxon>Bacteria</taxon>
        <taxon>Candidatus Scatousia</taxon>
    </lineage>
</organism>
<evidence type="ECO:0000256" key="2">
    <source>
        <dbReference type="ARBA" id="ARBA00022857"/>
    </source>
</evidence>
<name>A0A9D1JLS9_9BACT</name>
<keyword evidence="2" id="KW-0521">NADP</keyword>
<comment type="similarity">
    <text evidence="1">Belongs to the aldo/keto reductase family.</text>
</comment>
<dbReference type="Pfam" id="PF00248">
    <property type="entry name" value="Aldo_ket_red"/>
    <property type="match status" value="1"/>
</dbReference>
<dbReference type="PROSITE" id="PS00063">
    <property type="entry name" value="ALDOKETO_REDUCTASE_3"/>
    <property type="match status" value="1"/>
</dbReference>
<sequence length="272" mass="31226">MALTMSKKLNNGVEIPVLGLGVYESAGATREAVRDAIEIGYRHIDTAKFYGNESDVYKGILDSGIDRSEVFVTTKIWNDDMRAHNQREVIEQSMKNLGGIDMLLIHWPVKDEFVETWKIMEEYYKRGDIRVIGVSNFHKTHMEELLKSAEITPACNQIELHPYLSQVELVDYNNSLDIATECWGPLARGKIFEDETLKDIAKKYDKSISQLVVRWEIQRGLITIPKSVKRTRIAENADVFDFEISTEDMKLIDGLNENKRMIESADPDNFNF</sequence>
<reference evidence="8" key="1">
    <citation type="submission" date="2020-10" db="EMBL/GenBank/DDBJ databases">
        <authorList>
            <person name="Gilroy R."/>
        </authorList>
    </citation>
    <scope>NUCLEOTIDE SEQUENCE</scope>
    <source>
        <strain evidence="8">6276</strain>
    </source>
</reference>
<dbReference type="SUPFAM" id="SSF51430">
    <property type="entry name" value="NAD(P)-linked oxidoreductase"/>
    <property type="match status" value="1"/>
</dbReference>
<feature type="active site" description="Proton donor" evidence="4">
    <location>
        <position position="50"/>
    </location>
</feature>
<dbReference type="EMBL" id="DVIU01000019">
    <property type="protein sequence ID" value="HIS35163.1"/>
    <property type="molecule type" value="Genomic_DNA"/>
</dbReference>
<feature type="binding site" evidence="5">
    <location>
        <position position="106"/>
    </location>
    <ligand>
        <name>substrate</name>
    </ligand>
</feature>
<comment type="caution">
    <text evidence="8">The sequence shown here is derived from an EMBL/GenBank/DDBJ whole genome shotgun (WGS) entry which is preliminary data.</text>
</comment>
<reference evidence="8" key="2">
    <citation type="journal article" date="2021" name="PeerJ">
        <title>Extensive microbial diversity within the chicken gut microbiome revealed by metagenomics and culture.</title>
        <authorList>
            <person name="Gilroy R."/>
            <person name="Ravi A."/>
            <person name="Getino M."/>
            <person name="Pursley I."/>
            <person name="Horton D.L."/>
            <person name="Alikhan N.F."/>
            <person name="Baker D."/>
            <person name="Gharbi K."/>
            <person name="Hall N."/>
            <person name="Watson M."/>
            <person name="Adriaenssens E.M."/>
            <person name="Foster-Nyarko E."/>
            <person name="Jarju S."/>
            <person name="Secka A."/>
            <person name="Antonio M."/>
            <person name="Oren A."/>
            <person name="Chaudhuri R.R."/>
            <person name="La Ragione R."/>
            <person name="Hildebrand F."/>
            <person name="Pallen M.J."/>
        </authorList>
    </citation>
    <scope>NUCLEOTIDE SEQUENCE</scope>
    <source>
        <strain evidence="8">6276</strain>
    </source>
</reference>
<dbReference type="FunFam" id="3.20.20.100:FF:000015">
    <property type="entry name" value="Oxidoreductase, aldo/keto reductase family"/>
    <property type="match status" value="1"/>
</dbReference>
<evidence type="ECO:0000256" key="1">
    <source>
        <dbReference type="ARBA" id="ARBA00007905"/>
    </source>
</evidence>
<dbReference type="InterPro" id="IPR036812">
    <property type="entry name" value="NAD(P)_OxRdtase_dom_sf"/>
</dbReference>
<gene>
    <name evidence="8" type="ORF">IAC10_00830</name>
</gene>
<evidence type="ECO:0000256" key="6">
    <source>
        <dbReference type="PIRSR" id="PIRSR000097-3"/>
    </source>
</evidence>
<accession>A0A9D1JLS9</accession>
<evidence type="ECO:0000313" key="9">
    <source>
        <dbReference type="Proteomes" id="UP000823928"/>
    </source>
</evidence>
<dbReference type="PIRSF" id="PIRSF000097">
    <property type="entry name" value="AKR"/>
    <property type="match status" value="1"/>
</dbReference>
<dbReference type="PANTHER" id="PTHR43827:SF3">
    <property type="entry name" value="NADP-DEPENDENT OXIDOREDUCTASE DOMAIN-CONTAINING PROTEIN"/>
    <property type="match status" value="1"/>
</dbReference>